<dbReference type="PANTHER" id="PTHR43597">
    <property type="entry name" value="SULFUR ACCEPTOR PROTEIN CSDE"/>
    <property type="match status" value="1"/>
</dbReference>
<proteinExistence type="inferred from homology"/>
<evidence type="ECO:0000256" key="1">
    <source>
        <dbReference type="ARBA" id="ARBA00010282"/>
    </source>
</evidence>
<protein>
    <submittedName>
        <fullName evidence="3">Cysteine desulfuration protein SufE</fullName>
    </submittedName>
</protein>
<dbReference type="PANTHER" id="PTHR43597:SF5">
    <property type="entry name" value="SUFE-LIKE PROTEIN 2, CHLOROPLASTIC"/>
    <property type="match status" value="1"/>
</dbReference>
<dbReference type="SUPFAM" id="SSF82649">
    <property type="entry name" value="SufE/NifU"/>
    <property type="match status" value="1"/>
</dbReference>
<feature type="domain" description="Fe-S metabolism associated" evidence="2">
    <location>
        <begin position="8"/>
        <end position="127"/>
    </location>
</feature>
<gene>
    <name evidence="3" type="ORF">PlAlph_4370</name>
</gene>
<reference evidence="3" key="1">
    <citation type="journal article" date="2020" name="J. ISSAAS">
        <title>Lactobacilli and other gastrointestinal microbiota of Peromyscus leucopus, reservoir host for agents of Lyme disease and other zoonoses in North America.</title>
        <authorList>
            <person name="Milovic A."/>
            <person name="Bassam K."/>
            <person name="Shao H."/>
            <person name="Chatzistamou I."/>
            <person name="Tufts D.M."/>
            <person name="Diuk-Wasser M."/>
            <person name="Barbour A.G."/>
        </authorList>
    </citation>
    <scope>NUCLEOTIDE SEQUENCE</scope>
    <source>
        <strain evidence="3">LL90</strain>
    </source>
</reference>
<dbReference type="EMBL" id="MN990731">
    <property type="protein sequence ID" value="QIM10545.1"/>
    <property type="molecule type" value="Genomic_DNA"/>
</dbReference>
<sequence length="132" mass="15267">MQIDELIDNFELLDDWEDKYRYLIDLGGKLPPLDEKLKTDEWKVVGCQSQVWLVPDLSDRQNITFKGDSDAAIVKGLIFVVLSIFNHCSVQKIKETDVTYIFARMGLEEHLSPSRRNGLNAMVEKIKFYAQN</sequence>
<evidence type="ECO:0000259" key="2">
    <source>
        <dbReference type="Pfam" id="PF02657"/>
    </source>
</evidence>
<dbReference type="Gene3D" id="3.90.1010.10">
    <property type="match status" value="1"/>
</dbReference>
<organism evidence="3">
    <name type="scientific">uncultured Alphaproteobacteria bacterium</name>
    <dbReference type="NCBI Taxonomy" id="91750"/>
    <lineage>
        <taxon>Bacteria</taxon>
        <taxon>Pseudomonadati</taxon>
        <taxon>Pseudomonadota</taxon>
        <taxon>Alphaproteobacteria</taxon>
        <taxon>environmental samples</taxon>
    </lineage>
</organism>
<dbReference type="InterPro" id="IPR003808">
    <property type="entry name" value="Fe-S_metab-assoc_dom"/>
</dbReference>
<accession>A0A6G8F2K2</accession>
<dbReference type="Pfam" id="PF02657">
    <property type="entry name" value="SufE"/>
    <property type="match status" value="1"/>
</dbReference>
<name>A0A6G8F2K2_9PROT</name>
<evidence type="ECO:0000313" key="3">
    <source>
        <dbReference type="EMBL" id="QIM10545.1"/>
    </source>
</evidence>
<dbReference type="AlphaFoldDB" id="A0A6G8F2K2"/>
<comment type="similarity">
    <text evidence="1">Belongs to the SufE family.</text>
</comment>